<evidence type="ECO:0000256" key="4">
    <source>
        <dbReference type="ARBA" id="ARBA00011944"/>
    </source>
</evidence>
<dbReference type="InterPro" id="IPR037128">
    <property type="entry name" value="Quinolinate_PRibosylTase_N_sf"/>
</dbReference>
<dbReference type="CDD" id="cd01572">
    <property type="entry name" value="QPRTase"/>
    <property type="match status" value="1"/>
</dbReference>
<feature type="domain" description="Quinolinate phosphoribosyl transferase C-terminal" evidence="10">
    <location>
        <begin position="113"/>
        <end position="278"/>
    </location>
</feature>
<keyword evidence="7 9" id="KW-0808">Transferase</keyword>
<evidence type="ECO:0000313" key="13">
    <source>
        <dbReference type="Proteomes" id="UP001528411"/>
    </source>
</evidence>
<dbReference type="Pfam" id="PF02749">
    <property type="entry name" value="QRPTase_N"/>
    <property type="match status" value="1"/>
</dbReference>
<dbReference type="InterPro" id="IPR036068">
    <property type="entry name" value="Nicotinate_pribotase-like_C"/>
</dbReference>
<dbReference type="EMBL" id="JAQOMS010000002">
    <property type="protein sequence ID" value="MDC2889380.1"/>
    <property type="molecule type" value="Genomic_DNA"/>
</dbReference>
<proteinExistence type="inferred from homology"/>
<dbReference type="Gene3D" id="3.20.20.70">
    <property type="entry name" value="Aldolase class I"/>
    <property type="match status" value="1"/>
</dbReference>
<dbReference type="Pfam" id="PF01729">
    <property type="entry name" value="QRPTase_C"/>
    <property type="match status" value="1"/>
</dbReference>
<dbReference type="InterPro" id="IPR022412">
    <property type="entry name" value="Quinolinate_PRibosylTrfase_N"/>
</dbReference>
<dbReference type="SUPFAM" id="SSF51690">
    <property type="entry name" value="Nicotinate/Quinolinate PRTase C-terminal domain-like"/>
    <property type="match status" value="1"/>
</dbReference>
<dbReference type="InterPro" id="IPR002638">
    <property type="entry name" value="Quinolinate_PRibosylTrfase_C"/>
</dbReference>
<dbReference type="RefSeq" id="WP_272180829.1">
    <property type="nucleotide sequence ID" value="NZ_JAQOMS010000002.1"/>
</dbReference>
<protein>
    <recommendedName>
        <fullName evidence="4">nicotinate-nucleotide diphosphorylase (carboxylating)</fullName>
        <ecNumber evidence="4">2.4.2.19</ecNumber>
    </recommendedName>
    <alternativeName>
        <fullName evidence="8">Quinolinate phosphoribosyltransferase [decarboxylating]</fullName>
    </alternativeName>
</protein>
<evidence type="ECO:0000256" key="2">
    <source>
        <dbReference type="ARBA" id="ARBA00004893"/>
    </source>
</evidence>
<evidence type="ECO:0000256" key="8">
    <source>
        <dbReference type="ARBA" id="ARBA00033102"/>
    </source>
</evidence>
<organism evidence="12 13">
    <name type="scientific">Psychrosphaera algicola</name>
    <dbReference type="NCBI Taxonomy" id="3023714"/>
    <lineage>
        <taxon>Bacteria</taxon>
        <taxon>Pseudomonadati</taxon>
        <taxon>Pseudomonadota</taxon>
        <taxon>Gammaproteobacteria</taxon>
        <taxon>Alteromonadales</taxon>
        <taxon>Pseudoalteromonadaceae</taxon>
        <taxon>Psychrosphaera</taxon>
    </lineage>
</organism>
<dbReference type="PIRSF" id="PIRSF006250">
    <property type="entry name" value="NadC_ModD"/>
    <property type="match status" value="1"/>
</dbReference>
<comment type="similarity">
    <text evidence="3 9">Belongs to the NadC/ModD family.</text>
</comment>
<dbReference type="PANTHER" id="PTHR32179:SF3">
    <property type="entry name" value="NICOTINATE-NUCLEOTIDE PYROPHOSPHORYLASE [CARBOXYLATING]"/>
    <property type="match status" value="1"/>
</dbReference>
<dbReference type="EC" id="2.4.2.19" evidence="4"/>
<dbReference type="Proteomes" id="UP001528411">
    <property type="component" value="Unassembled WGS sequence"/>
</dbReference>
<keyword evidence="6 9" id="KW-0328">Glycosyltransferase</keyword>
<evidence type="ECO:0000259" key="10">
    <source>
        <dbReference type="Pfam" id="PF01729"/>
    </source>
</evidence>
<reference evidence="12 13" key="1">
    <citation type="submission" date="2023-01" db="EMBL/GenBank/DDBJ databases">
        <title>Psychrosphaera sp. nov., isolated from marine algae.</title>
        <authorList>
            <person name="Bayburt H."/>
            <person name="Choi B.J."/>
            <person name="Kim J.M."/>
            <person name="Choi D.G."/>
            <person name="Jeon C.O."/>
        </authorList>
    </citation>
    <scope>NUCLEOTIDE SEQUENCE [LARGE SCALE GENOMIC DNA]</scope>
    <source>
        <strain evidence="12 13">G1-22</strain>
    </source>
</reference>
<comment type="function">
    <text evidence="1">Involved in the catabolism of quinolinic acid (QA).</text>
</comment>
<dbReference type="Gene3D" id="3.90.1170.20">
    <property type="entry name" value="Quinolinate phosphoribosyl transferase, N-terminal domain"/>
    <property type="match status" value="1"/>
</dbReference>
<dbReference type="InterPro" id="IPR013785">
    <property type="entry name" value="Aldolase_TIM"/>
</dbReference>
<dbReference type="InterPro" id="IPR027277">
    <property type="entry name" value="NadC/ModD"/>
</dbReference>
<evidence type="ECO:0000256" key="5">
    <source>
        <dbReference type="ARBA" id="ARBA00022642"/>
    </source>
</evidence>
<dbReference type="GO" id="GO:0004514">
    <property type="term" value="F:nicotinate-nucleotide diphosphorylase (carboxylating) activity"/>
    <property type="evidence" value="ECO:0007669"/>
    <property type="project" value="UniProtKB-EC"/>
</dbReference>
<dbReference type="SUPFAM" id="SSF54675">
    <property type="entry name" value="Nicotinate/Quinolinate PRTase N-terminal domain-like"/>
    <property type="match status" value="1"/>
</dbReference>
<evidence type="ECO:0000313" key="12">
    <source>
        <dbReference type="EMBL" id="MDC2889380.1"/>
    </source>
</evidence>
<dbReference type="InterPro" id="IPR004393">
    <property type="entry name" value="NadC"/>
</dbReference>
<evidence type="ECO:0000256" key="1">
    <source>
        <dbReference type="ARBA" id="ARBA00003237"/>
    </source>
</evidence>
<name>A0ABT5FCW4_9GAMM</name>
<evidence type="ECO:0000259" key="11">
    <source>
        <dbReference type="Pfam" id="PF02749"/>
    </source>
</evidence>
<feature type="domain" description="Quinolinate phosphoribosyl transferase N-terminal" evidence="11">
    <location>
        <begin position="26"/>
        <end position="110"/>
    </location>
</feature>
<dbReference type="NCBIfam" id="TIGR00078">
    <property type="entry name" value="nadC"/>
    <property type="match status" value="1"/>
</dbReference>
<gene>
    <name evidence="12" type="primary">nadC</name>
    <name evidence="12" type="ORF">PN838_12060</name>
</gene>
<evidence type="ECO:0000256" key="3">
    <source>
        <dbReference type="ARBA" id="ARBA00009400"/>
    </source>
</evidence>
<comment type="caution">
    <text evidence="12">The sequence shown here is derived from an EMBL/GenBank/DDBJ whole genome shotgun (WGS) entry which is preliminary data.</text>
</comment>
<sequence length="280" mass="30487">MYQQHIPAQVTAALQEDLNGLSADLDITAQLIPSEQLATGKVITRQDAVVCGVEWVNETFSQIAKNTTVEWQVKDGDNVVANQTLFTFSGPAREILTAERTALNFLQMLSATATSTQHYVNEIAAMQSTTKILDTRKTIPSLRLAQKYAVTCGGGQNHRIGLFDAYLIKENHIFAAGSIDAAVTTAKQLNPSAKVEVEVESLDELQLAMDAGADIVMLDNFTVEMTAQARKLSNGKVKLEASGNMDGEKFKAYAQLNIDYISIGGLTKHVDAIDLSMRFD</sequence>
<keyword evidence="5" id="KW-0662">Pyridine nucleotide biosynthesis</keyword>
<evidence type="ECO:0000256" key="7">
    <source>
        <dbReference type="ARBA" id="ARBA00022679"/>
    </source>
</evidence>
<accession>A0ABT5FCW4</accession>
<comment type="pathway">
    <text evidence="2">Cofactor biosynthesis; NAD(+) biosynthesis; nicotinate D-ribonucleotide from quinolinate: step 1/1.</text>
</comment>
<evidence type="ECO:0000256" key="6">
    <source>
        <dbReference type="ARBA" id="ARBA00022676"/>
    </source>
</evidence>
<keyword evidence="13" id="KW-1185">Reference proteome</keyword>
<dbReference type="PANTHER" id="PTHR32179">
    <property type="entry name" value="NICOTINATE-NUCLEOTIDE PYROPHOSPHORYLASE [CARBOXYLATING]"/>
    <property type="match status" value="1"/>
</dbReference>
<evidence type="ECO:0000256" key="9">
    <source>
        <dbReference type="PIRNR" id="PIRNR006250"/>
    </source>
</evidence>